<feature type="region of interest" description="Disordered" evidence="5">
    <location>
        <begin position="164"/>
        <end position="191"/>
    </location>
</feature>
<feature type="compositionally biased region" description="Low complexity" evidence="5">
    <location>
        <begin position="999"/>
        <end position="1015"/>
    </location>
</feature>
<keyword evidence="4" id="KW-0507">mRNA processing</keyword>
<dbReference type="PANTHER" id="PTHR19980:SF0">
    <property type="entry name" value="CLEAVAGE STIMULATION FACTOR SUBUNIT 3"/>
    <property type="match status" value="1"/>
</dbReference>
<keyword evidence="3 4" id="KW-0539">Nucleus</keyword>
<keyword evidence="2" id="KW-0677">Repeat</keyword>
<evidence type="ECO:0000256" key="3">
    <source>
        <dbReference type="ARBA" id="ARBA00023242"/>
    </source>
</evidence>
<dbReference type="PANTHER" id="PTHR19980">
    <property type="entry name" value="RNA CLEAVAGE STIMULATION FACTOR"/>
    <property type="match status" value="1"/>
</dbReference>
<dbReference type="OrthoDB" id="26282at2759"/>
<evidence type="ECO:0000313" key="8">
    <source>
        <dbReference type="Proteomes" id="UP000434172"/>
    </source>
</evidence>
<feature type="compositionally biased region" description="Polar residues" evidence="5">
    <location>
        <begin position="1031"/>
        <end position="1051"/>
    </location>
</feature>
<accession>A0A8H3WHI4</accession>
<keyword evidence="4" id="KW-0963">Cytoplasm</keyword>
<keyword evidence="8" id="KW-1185">Reference proteome</keyword>
<feature type="region of interest" description="Disordered" evidence="5">
    <location>
        <begin position="942"/>
        <end position="1051"/>
    </location>
</feature>
<proteinExistence type="predicted"/>
<evidence type="ECO:0000256" key="4">
    <source>
        <dbReference type="RuleBase" id="RU369035"/>
    </source>
</evidence>
<protein>
    <recommendedName>
        <fullName evidence="4">mRNA 3'-end-processing protein RNA14</fullName>
    </recommendedName>
</protein>
<dbReference type="SUPFAM" id="SSF48452">
    <property type="entry name" value="TPR-like"/>
    <property type="match status" value="2"/>
</dbReference>
<dbReference type="GO" id="GO:0005634">
    <property type="term" value="C:nucleus"/>
    <property type="evidence" value="ECO:0007669"/>
    <property type="project" value="UniProtKB-SubCell"/>
</dbReference>
<dbReference type="GO" id="GO:0005737">
    <property type="term" value="C:cytoplasm"/>
    <property type="evidence" value="ECO:0007669"/>
    <property type="project" value="UniProtKB-SubCell"/>
</dbReference>
<dbReference type="SMART" id="SM00386">
    <property type="entry name" value="HAT"/>
    <property type="match status" value="5"/>
</dbReference>
<evidence type="ECO:0000256" key="1">
    <source>
        <dbReference type="ARBA" id="ARBA00002863"/>
    </source>
</evidence>
<evidence type="ECO:0000259" key="6">
    <source>
        <dbReference type="Pfam" id="PF05843"/>
    </source>
</evidence>
<dbReference type="EMBL" id="WOWK01000015">
    <property type="protein sequence ID" value="KAF0328861.1"/>
    <property type="molecule type" value="Genomic_DNA"/>
</dbReference>
<feature type="compositionally biased region" description="Acidic residues" evidence="5">
    <location>
        <begin position="47"/>
        <end position="56"/>
    </location>
</feature>
<dbReference type="Pfam" id="PF05843">
    <property type="entry name" value="Suf"/>
    <property type="match status" value="1"/>
</dbReference>
<dbReference type="InterPro" id="IPR008847">
    <property type="entry name" value="Suf"/>
</dbReference>
<gene>
    <name evidence="7" type="ORF">GQ607_003886</name>
</gene>
<feature type="compositionally biased region" description="Low complexity" evidence="5">
    <location>
        <begin position="115"/>
        <end position="129"/>
    </location>
</feature>
<dbReference type="GO" id="GO:0180010">
    <property type="term" value="P:co-transcriptional mRNA 3'-end processing, cleavage and polyadenylation pathway"/>
    <property type="evidence" value="ECO:0007669"/>
    <property type="project" value="UniProtKB-UniRule"/>
</dbReference>
<evidence type="ECO:0000256" key="2">
    <source>
        <dbReference type="ARBA" id="ARBA00022737"/>
    </source>
</evidence>
<comment type="function">
    <text evidence="1 4">Component of the cleavage factor IA (CFIA) complex, which is involved in the endonucleolytic cleavage during polyadenylation-dependent pre-mRNA 3'-end formation.</text>
</comment>
<evidence type="ECO:0000313" key="7">
    <source>
        <dbReference type="EMBL" id="KAF0328861.1"/>
    </source>
</evidence>
<feature type="compositionally biased region" description="Low complexity" evidence="5">
    <location>
        <begin position="180"/>
        <end position="189"/>
    </location>
</feature>
<comment type="caution">
    <text evidence="7">The sequence shown here is derived from an EMBL/GenBank/DDBJ whole genome shotgun (WGS) entry which is preliminary data.</text>
</comment>
<sequence length="1051" mass="116760">MDSELPENGQHVEGASWGEEGYGGEEIQHSDQQSQDPAFSLDAANGDQEDAGEYDPESVSYDPASVSITPVPQITESQSPTVPTPPASAKPKSGKPKTKGGFLVGDSDDEEEDASTPASSTVAAPAAVAHNPSPLHASIPAQNAPAEQLHEAVPVRAPSAASASAVAPAPAPPPVPTPVPAAQAAQSVQTRDPNDTIGILEDRVKEDPRGDMDAWLSLIAEHRRNDQLDELRGVYDRFVQVFPQAAEIWAQWAQLELDSNRFQTAEELFNRSLVNAPNVQLWTVYLNYIRRRYDLNNDPNGEARRILSMSYEFVVSSVGIDRDAGQLWKDYIQFIKSGPGQVGGSGWQDQQKMDQLRKAYHRAITVPTSALTDLWKDYDQFEMSLNKTTGRQFIQKRSPAYMTAKASNSQLDRLIPRLQRSTLPRLPPAPGFDGDQEFMEQVDLWKKWIQWEKEDPLVLQEEEPEAYTARVLYCYKQALMALRFWPEMWVDAAEWCFANNVVKDGKELGLSFLTDGITANPESVLLALRHGDRVEMTYPAGDDDASKAARAKAIREPYSQVLDNLYAMSKKLKEREEQAIRRIEEAAAFDPNIKDSIERKDDDVDGEAPSAELAKEERVKAVKQGFSVQTDMLKRTISFVWIALCRAARRTQGKGSASQGLRQVFIEARSRGQLTSDVYIAVAKMEALIYNDPAGGKIFDRGAKLFPEDASFMLEYIKFLHSKGDTTNARVVFETCVNRLTQKEEKRDHAKALYSYFHKYESQFGELSSIAELEKRMSELWPADSKLAHFASRFSVETFDPIAYRLIISPAVQLRPRMLIPVVEQPTSVRQTPMPVPIRQTASPAPQYMGVTNSPKRAFPGDDYEELNRPRKLARGESPLKGAAGRRLDQQRRNQGAPLSRDITFFLGILPPAHAYAHSPDAYRLNVHNLVGLIQNTPVPDYSTWKSNPDPRSRQNNGMQPPSHGRQASGDYAGYGVGGRSSPQRTLSPFEGSGRRLASGYRSSPLRPGSSGGSSEPAVPLATAPYDPNLAWTQTPSGYQAPQQSYGRYQY</sequence>
<feature type="region of interest" description="Disordered" evidence="5">
    <location>
        <begin position="834"/>
        <end position="896"/>
    </location>
</feature>
<feature type="compositionally biased region" description="Pro residues" evidence="5">
    <location>
        <begin position="169"/>
        <end position="179"/>
    </location>
</feature>
<dbReference type="InterPro" id="IPR045243">
    <property type="entry name" value="Rna14-like"/>
</dbReference>
<feature type="compositionally biased region" description="Polar residues" evidence="5">
    <location>
        <begin position="840"/>
        <end position="855"/>
    </location>
</feature>
<dbReference type="GO" id="GO:0003729">
    <property type="term" value="F:mRNA binding"/>
    <property type="evidence" value="ECO:0007669"/>
    <property type="project" value="TreeGrafter"/>
</dbReference>
<evidence type="ECO:0000256" key="5">
    <source>
        <dbReference type="SAM" id="MobiDB-lite"/>
    </source>
</evidence>
<feature type="domain" description="Suppressor of forked" evidence="6">
    <location>
        <begin position="196"/>
        <end position="803"/>
    </location>
</feature>
<reference evidence="7 8" key="1">
    <citation type="submission" date="2019-12" db="EMBL/GenBank/DDBJ databases">
        <title>A genome sequence resource for the geographically widespread anthracnose pathogen Colletotrichum asianum.</title>
        <authorList>
            <person name="Meng Y."/>
        </authorList>
    </citation>
    <scope>NUCLEOTIDE SEQUENCE [LARGE SCALE GENOMIC DNA]</scope>
    <source>
        <strain evidence="7 8">ICMP 18580</strain>
    </source>
</reference>
<dbReference type="Gene3D" id="1.25.40.1040">
    <property type="match status" value="1"/>
</dbReference>
<name>A0A8H3WHI4_9PEZI</name>
<comment type="subcellular location">
    <subcellularLocation>
        <location evidence="4">Nucleus</location>
    </subcellularLocation>
    <subcellularLocation>
        <location evidence="4">Cytoplasm</location>
    </subcellularLocation>
    <text evidence="4">Nucleus and/or cytoplasm.</text>
</comment>
<feature type="region of interest" description="Disordered" evidence="5">
    <location>
        <begin position="1"/>
        <end position="149"/>
    </location>
</feature>
<dbReference type="AlphaFoldDB" id="A0A8H3WHI4"/>
<feature type="compositionally biased region" description="Polar residues" evidence="5">
    <location>
        <begin position="66"/>
        <end position="78"/>
    </location>
</feature>
<dbReference type="Proteomes" id="UP000434172">
    <property type="component" value="Unassembled WGS sequence"/>
</dbReference>
<dbReference type="InterPro" id="IPR003107">
    <property type="entry name" value="HAT"/>
</dbReference>
<dbReference type="InterPro" id="IPR011990">
    <property type="entry name" value="TPR-like_helical_dom_sf"/>
</dbReference>
<organism evidence="7 8">
    <name type="scientific">Colletotrichum asianum</name>
    <dbReference type="NCBI Taxonomy" id="702518"/>
    <lineage>
        <taxon>Eukaryota</taxon>
        <taxon>Fungi</taxon>
        <taxon>Dikarya</taxon>
        <taxon>Ascomycota</taxon>
        <taxon>Pezizomycotina</taxon>
        <taxon>Sordariomycetes</taxon>
        <taxon>Hypocreomycetidae</taxon>
        <taxon>Glomerellales</taxon>
        <taxon>Glomerellaceae</taxon>
        <taxon>Colletotrichum</taxon>
        <taxon>Colletotrichum gloeosporioides species complex</taxon>
    </lineage>
</organism>